<comment type="caution">
    <text evidence="2">The sequence shown here is derived from an EMBL/GenBank/DDBJ whole genome shotgun (WGS) entry which is preliminary data.</text>
</comment>
<evidence type="ECO:0000256" key="1">
    <source>
        <dbReference type="SAM" id="MobiDB-lite"/>
    </source>
</evidence>
<reference evidence="2 3" key="1">
    <citation type="journal article" date="2020" name="Genomics">
        <title>Complete, high-quality genomes from long-read metagenomic sequencing of two wolf lichen thalli reveals enigmatic genome architecture.</title>
        <authorList>
            <person name="McKenzie S.K."/>
            <person name="Walston R.F."/>
            <person name="Allen J.L."/>
        </authorList>
    </citation>
    <scope>NUCLEOTIDE SEQUENCE [LARGE SCALE GENOMIC DNA]</scope>
    <source>
        <strain evidence="2">WasteWater2</strain>
    </source>
</reference>
<accession>A0A8H6L1E0</accession>
<proteinExistence type="predicted"/>
<organism evidence="2 3">
    <name type="scientific">Letharia columbiana</name>
    <dbReference type="NCBI Taxonomy" id="112416"/>
    <lineage>
        <taxon>Eukaryota</taxon>
        <taxon>Fungi</taxon>
        <taxon>Dikarya</taxon>
        <taxon>Ascomycota</taxon>
        <taxon>Pezizomycotina</taxon>
        <taxon>Lecanoromycetes</taxon>
        <taxon>OSLEUM clade</taxon>
        <taxon>Lecanoromycetidae</taxon>
        <taxon>Lecanorales</taxon>
        <taxon>Lecanorineae</taxon>
        <taxon>Parmeliaceae</taxon>
        <taxon>Letharia</taxon>
    </lineage>
</organism>
<evidence type="ECO:0000313" key="2">
    <source>
        <dbReference type="EMBL" id="KAF6231917.1"/>
    </source>
</evidence>
<keyword evidence="3" id="KW-1185">Reference proteome</keyword>
<dbReference type="GeneID" id="59291403"/>
<dbReference type="EMBL" id="JACCJC010000052">
    <property type="protein sequence ID" value="KAF6231917.1"/>
    <property type="molecule type" value="Genomic_DNA"/>
</dbReference>
<feature type="region of interest" description="Disordered" evidence="1">
    <location>
        <begin position="1"/>
        <end position="114"/>
    </location>
</feature>
<protein>
    <submittedName>
        <fullName evidence="2">Uncharacterized protein</fullName>
    </submittedName>
</protein>
<name>A0A8H6L1E0_9LECA</name>
<dbReference type="RefSeq" id="XP_037161348.1">
    <property type="nucleotide sequence ID" value="XM_037311642.1"/>
</dbReference>
<dbReference type="OrthoDB" id="2279190at2759"/>
<feature type="compositionally biased region" description="Acidic residues" evidence="1">
    <location>
        <begin position="18"/>
        <end position="27"/>
    </location>
</feature>
<feature type="compositionally biased region" description="Low complexity" evidence="1">
    <location>
        <begin position="61"/>
        <end position="86"/>
    </location>
</feature>
<feature type="compositionally biased region" description="Polar residues" evidence="1">
    <location>
        <begin position="51"/>
        <end position="60"/>
    </location>
</feature>
<feature type="compositionally biased region" description="Polar residues" evidence="1">
    <location>
        <begin position="1"/>
        <end position="11"/>
    </location>
</feature>
<dbReference type="AlphaFoldDB" id="A0A8H6L1E0"/>
<dbReference type="Proteomes" id="UP000578531">
    <property type="component" value="Unassembled WGS sequence"/>
</dbReference>
<sequence length="232" mass="25871">MTRKPTLTGSVSFRADPEPDMSSDNEDQATGGRKPQPNQELQKQPPQTQQANRNQSAPSTQDQGLQQQNEALQQQLMALRQQQSQQPEVKGGRIAPVRQSRILDRAPSEGAKNSSLKIQIELDLEVEPLTSNFDTLTALVESSSLRASIDTLIDLFPSSSLPQLYTKPEQYIRIRSPKRVDETPFDKRRSGSLWSTPEINWLGILVQDDSPIDEVFSPTTKLSGKIVQYMAG</sequence>
<evidence type="ECO:0000313" key="3">
    <source>
        <dbReference type="Proteomes" id="UP000578531"/>
    </source>
</evidence>
<gene>
    <name evidence="2" type="ORF">HO173_009754</name>
</gene>
<feature type="compositionally biased region" description="Low complexity" evidence="1">
    <location>
        <begin position="39"/>
        <end position="50"/>
    </location>
</feature>